<feature type="domain" description="Exosome complex component CSL4 C-terminal" evidence="4">
    <location>
        <begin position="58"/>
        <end position="104"/>
    </location>
</feature>
<feature type="binding site" evidence="3">
    <location>
        <position position="159"/>
    </location>
    <ligand>
        <name>Zn(2+)</name>
        <dbReference type="ChEBI" id="CHEBI:29105"/>
    </ligand>
</feature>
<reference evidence="6" key="1">
    <citation type="journal article" date="2020" name="mSystems">
        <title>Genome- and Community-Level Interaction Insights into Carbon Utilization and Element Cycling Functions of Hydrothermarchaeota in Hydrothermal Sediment.</title>
        <authorList>
            <person name="Zhou Z."/>
            <person name="Liu Y."/>
            <person name="Xu W."/>
            <person name="Pan J."/>
            <person name="Luo Z.H."/>
            <person name="Li M."/>
        </authorList>
    </citation>
    <scope>NUCLEOTIDE SEQUENCE [LARGE SCALE GENOMIC DNA]</scope>
    <source>
        <strain evidence="6">SpSt-587</strain>
    </source>
</reference>
<dbReference type="GO" id="GO:0003723">
    <property type="term" value="F:RNA binding"/>
    <property type="evidence" value="ECO:0007669"/>
    <property type="project" value="InterPro"/>
</dbReference>
<dbReference type="Pfam" id="PF14382">
    <property type="entry name" value="ECR1_N"/>
    <property type="match status" value="1"/>
</dbReference>
<feature type="binding site" evidence="3">
    <location>
        <position position="162"/>
    </location>
    <ligand>
        <name>Zn(2+)</name>
        <dbReference type="ChEBI" id="CHEBI:29105"/>
    </ligand>
</feature>
<dbReference type="Gene3D" id="2.40.50.100">
    <property type="match status" value="1"/>
</dbReference>
<dbReference type="HAMAP" id="MF_00975">
    <property type="entry name" value="Exosome_Csl4"/>
    <property type="match status" value="1"/>
</dbReference>
<evidence type="ECO:0000256" key="2">
    <source>
        <dbReference type="ARBA" id="ARBA00022835"/>
    </source>
</evidence>
<dbReference type="GO" id="GO:0008270">
    <property type="term" value="F:zinc ion binding"/>
    <property type="evidence" value="ECO:0007669"/>
    <property type="project" value="UniProtKB-UniRule"/>
</dbReference>
<evidence type="ECO:0000313" key="6">
    <source>
        <dbReference type="EMBL" id="HGT82832.1"/>
    </source>
</evidence>
<feature type="binding site" evidence="3">
    <location>
        <position position="146"/>
    </location>
    <ligand>
        <name>Zn(2+)</name>
        <dbReference type="ChEBI" id="CHEBI:29105"/>
    </ligand>
</feature>
<name>A0A7J3M1B3_ARCFL</name>
<comment type="similarity">
    <text evidence="3">Belongs to the CSL4 family.</text>
</comment>
<dbReference type="AlphaFoldDB" id="A0A7J3M1B3"/>
<accession>A0A7J3M1B3</accession>
<comment type="subunit">
    <text evidence="3">Component of the archaeal exosome complex. Forms a trimer of Rrp4 and/or Csl4 subunits. The trimer associates with an hexameric ring-like arrangement composed of 3 Rrp41-Rrp42 heterodimers. Interacts with DnaG.</text>
</comment>
<dbReference type="PANTHER" id="PTHR12686">
    <property type="entry name" value="3'-5' EXORIBONUCLEASE CSL4-RELATED"/>
    <property type="match status" value="1"/>
</dbReference>
<dbReference type="SUPFAM" id="SSF110324">
    <property type="entry name" value="Ribosomal L27 protein-like"/>
    <property type="match status" value="1"/>
</dbReference>
<dbReference type="EMBL" id="DSYZ01000082">
    <property type="protein sequence ID" value="HGT82832.1"/>
    <property type="molecule type" value="Genomic_DNA"/>
</dbReference>
<organism evidence="6">
    <name type="scientific">Archaeoglobus fulgidus</name>
    <dbReference type="NCBI Taxonomy" id="2234"/>
    <lineage>
        <taxon>Archaea</taxon>
        <taxon>Methanobacteriati</taxon>
        <taxon>Methanobacteriota</taxon>
        <taxon>Archaeoglobi</taxon>
        <taxon>Archaeoglobales</taxon>
        <taxon>Archaeoglobaceae</taxon>
        <taxon>Archaeoglobus</taxon>
    </lineage>
</organism>
<dbReference type="InterPro" id="IPR019495">
    <property type="entry name" value="EXOSC1_C"/>
</dbReference>
<evidence type="ECO:0000259" key="4">
    <source>
        <dbReference type="Pfam" id="PF10447"/>
    </source>
</evidence>
<dbReference type="InterPro" id="IPR025721">
    <property type="entry name" value="Exosome_cplx_N_dom"/>
</dbReference>
<feature type="binding site" evidence="3">
    <location>
        <position position="143"/>
    </location>
    <ligand>
        <name>Zn(2+)</name>
        <dbReference type="ChEBI" id="CHEBI:29105"/>
    </ligand>
</feature>
<proteinExistence type="inferred from homology"/>
<dbReference type="GO" id="GO:0000178">
    <property type="term" value="C:exosome (RNase complex)"/>
    <property type="evidence" value="ECO:0007669"/>
    <property type="project" value="UniProtKB-KW"/>
</dbReference>
<evidence type="ECO:0000256" key="1">
    <source>
        <dbReference type="ARBA" id="ARBA00022490"/>
    </source>
</evidence>
<comment type="caution">
    <text evidence="6">The sequence shown here is derived from an EMBL/GenBank/DDBJ whole genome shotgun (WGS) entry which is preliminary data.</text>
</comment>
<dbReference type="Gene3D" id="2.20.70.10">
    <property type="match status" value="1"/>
</dbReference>
<keyword evidence="3" id="KW-0862">Zinc</keyword>
<dbReference type="Pfam" id="PF10447">
    <property type="entry name" value="EXOSC1"/>
    <property type="match status" value="1"/>
</dbReference>
<evidence type="ECO:0000256" key="3">
    <source>
        <dbReference type="HAMAP-Rule" id="MF_00975"/>
    </source>
</evidence>
<dbReference type="Gene3D" id="2.40.50.140">
    <property type="entry name" value="Nucleic acid-binding proteins"/>
    <property type="match status" value="1"/>
</dbReference>
<dbReference type="InterPro" id="IPR030850">
    <property type="entry name" value="Exosome_Csl4_arc"/>
</dbReference>
<dbReference type="InterPro" id="IPR012340">
    <property type="entry name" value="NA-bd_OB-fold"/>
</dbReference>
<keyword evidence="1 3" id="KW-0963">Cytoplasm</keyword>
<sequence length="179" mass="20048">MKERIVFPGDRIGTVEEFKAGKGVYEENREIYAGIAGYLEIRDNVANVVAFKKIPELKKDDVVIGRVVDVRNNFAMVEIARKRGEDRDLGHTNLAMLHISNVGRFESITNALSYRDIVKARVLDATPKLSIKEPEMGVVKAFCSVCKADLILEKGKLKCPNCGREESRKLSSSYGKGEW</sequence>
<keyword evidence="2 3" id="KW-0271">Exosome</keyword>
<dbReference type="NCBIfam" id="NF034126">
    <property type="entry name" value="PRK09521.1"/>
    <property type="match status" value="1"/>
</dbReference>
<feature type="domain" description="Exosome complex component N-terminal" evidence="5">
    <location>
        <begin position="5"/>
        <end position="41"/>
    </location>
</feature>
<dbReference type="GO" id="GO:0006396">
    <property type="term" value="P:RNA processing"/>
    <property type="evidence" value="ECO:0007669"/>
    <property type="project" value="InterPro"/>
</dbReference>
<dbReference type="PANTHER" id="PTHR12686:SF8">
    <property type="entry name" value="EXOSOME COMPLEX COMPONENT CSL4"/>
    <property type="match status" value="1"/>
</dbReference>
<dbReference type="InterPro" id="IPR039771">
    <property type="entry name" value="Csl4"/>
</dbReference>
<dbReference type="GO" id="GO:0006401">
    <property type="term" value="P:RNA catabolic process"/>
    <property type="evidence" value="ECO:0007669"/>
    <property type="project" value="UniProtKB-UniRule"/>
</dbReference>
<keyword evidence="3" id="KW-0479">Metal-binding</keyword>
<comment type="subcellular location">
    <subcellularLocation>
        <location evidence="3">Cytoplasm</location>
    </subcellularLocation>
</comment>
<protein>
    <recommendedName>
        <fullName evidence="3">Exosome complex component Csl4</fullName>
    </recommendedName>
</protein>
<evidence type="ECO:0000259" key="5">
    <source>
        <dbReference type="Pfam" id="PF14382"/>
    </source>
</evidence>
<dbReference type="SUPFAM" id="SSF50249">
    <property type="entry name" value="Nucleic acid-binding proteins"/>
    <property type="match status" value="1"/>
</dbReference>
<dbReference type="GO" id="GO:0005737">
    <property type="term" value="C:cytoplasm"/>
    <property type="evidence" value="ECO:0007669"/>
    <property type="project" value="UniProtKB-SubCell"/>
</dbReference>
<comment type="function">
    <text evidence="3">Non-catalytic component of the exosome, which is a complex involved in RNA degradation. Increases the RNA binding and the efficiency of RNA degradation. Helpful for the interaction of the exosome with A-poor RNAs.</text>
</comment>
<gene>
    <name evidence="3" type="primary">csl4</name>
    <name evidence="6" type="ORF">ENT52_03800</name>
</gene>